<protein>
    <submittedName>
        <fullName evidence="4">Fumarylacetoacetate hydrolase family protein</fullName>
    </submittedName>
</protein>
<accession>A0A7X0RNH8</accession>
<dbReference type="PANTHER" id="PTHR42796">
    <property type="entry name" value="FUMARYLACETOACETATE HYDROLASE DOMAIN-CONTAINING PROTEIN 2A-RELATED"/>
    <property type="match status" value="1"/>
</dbReference>
<dbReference type="GO" id="GO:0016787">
    <property type="term" value="F:hydrolase activity"/>
    <property type="evidence" value="ECO:0007669"/>
    <property type="project" value="UniProtKB-KW"/>
</dbReference>
<dbReference type="InterPro" id="IPR051121">
    <property type="entry name" value="FAH"/>
</dbReference>
<keyword evidence="4" id="KW-0378">Hydrolase</keyword>
<keyword evidence="2" id="KW-0479">Metal-binding</keyword>
<dbReference type="GO" id="GO:0046872">
    <property type="term" value="F:metal ion binding"/>
    <property type="evidence" value="ECO:0007669"/>
    <property type="project" value="UniProtKB-KW"/>
</dbReference>
<name>A0A7X0RNH8_9BACL</name>
<comment type="similarity">
    <text evidence="1">Belongs to the FAH family.</text>
</comment>
<reference evidence="4 5" key="1">
    <citation type="submission" date="2020-08" db="EMBL/GenBank/DDBJ databases">
        <title>Cohnella phylogeny.</title>
        <authorList>
            <person name="Dunlap C."/>
        </authorList>
    </citation>
    <scope>NUCLEOTIDE SEQUENCE [LARGE SCALE GENOMIC DNA]</scope>
    <source>
        <strain evidence="4 5">DSM 28246</strain>
    </source>
</reference>
<keyword evidence="5" id="KW-1185">Reference proteome</keyword>
<dbReference type="SUPFAM" id="SSF56529">
    <property type="entry name" value="FAH"/>
    <property type="match status" value="1"/>
</dbReference>
<evidence type="ECO:0000256" key="1">
    <source>
        <dbReference type="ARBA" id="ARBA00010211"/>
    </source>
</evidence>
<dbReference type="InterPro" id="IPR011234">
    <property type="entry name" value="Fumarylacetoacetase-like_C"/>
</dbReference>
<feature type="domain" description="Fumarylacetoacetase-like C-terminal" evidence="3">
    <location>
        <begin position="86"/>
        <end position="292"/>
    </location>
</feature>
<dbReference type="GO" id="GO:0019752">
    <property type="term" value="P:carboxylic acid metabolic process"/>
    <property type="evidence" value="ECO:0007669"/>
    <property type="project" value="UniProtKB-ARBA"/>
</dbReference>
<dbReference type="Pfam" id="PF01557">
    <property type="entry name" value="FAA_hydrolase"/>
    <property type="match status" value="1"/>
</dbReference>
<dbReference type="Gene3D" id="3.90.850.10">
    <property type="entry name" value="Fumarylacetoacetase-like, C-terminal domain"/>
    <property type="match status" value="1"/>
</dbReference>
<dbReference type="InterPro" id="IPR036663">
    <property type="entry name" value="Fumarylacetoacetase_C_sf"/>
</dbReference>
<dbReference type="RefSeq" id="WP_185142264.1">
    <property type="nucleotide sequence ID" value="NZ_JACJVP010000011.1"/>
</dbReference>
<evidence type="ECO:0000259" key="3">
    <source>
        <dbReference type="Pfam" id="PF01557"/>
    </source>
</evidence>
<gene>
    <name evidence="4" type="ORF">H7C19_08790</name>
</gene>
<sequence length="292" mass="32160">MQLINFKWRNEFALGIRTEEGIAVVSELAAAAGASGVPVTMSEALRKGGEAIDAVRRLWEATPKHRVAYVPEDGILYGPCNPQPGKIVCVGLNYRRHAEETNSPIPEYPVLFSKFENTIAAHDEDVPLPQSHMVDYEAELAMVIGRTAKDVGEDEALEYVAGYCVADDLSARDLQGRTSQWLVGKSCDRFCPVGPYLVTADEVGDPNRLGISLRVNGEIRQQSNTQDMIFDCKKIVSYVSRYMTLKPGDMILTGTPEGVIVGYPPEKRVWLKSGDTVTVEIEKLGRLTNTLV</sequence>
<dbReference type="GO" id="GO:0016853">
    <property type="term" value="F:isomerase activity"/>
    <property type="evidence" value="ECO:0007669"/>
    <property type="project" value="UniProtKB-ARBA"/>
</dbReference>
<evidence type="ECO:0000313" key="5">
    <source>
        <dbReference type="Proteomes" id="UP000547209"/>
    </source>
</evidence>
<proteinExistence type="inferred from homology"/>
<dbReference type="AlphaFoldDB" id="A0A7X0RNH8"/>
<dbReference type="FunFam" id="3.90.850.10:FF:000002">
    <property type="entry name" value="2-hydroxyhepta-2,4-diene-1,7-dioate isomerase"/>
    <property type="match status" value="1"/>
</dbReference>
<comment type="caution">
    <text evidence="4">The sequence shown here is derived from an EMBL/GenBank/DDBJ whole genome shotgun (WGS) entry which is preliminary data.</text>
</comment>
<dbReference type="Proteomes" id="UP000547209">
    <property type="component" value="Unassembled WGS sequence"/>
</dbReference>
<evidence type="ECO:0000313" key="4">
    <source>
        <dbReference type="EMBL" id="MBB6670782.1"/>
    </source>
</evidence>
<evidence type="ECO:0000256" key="2">
    <source>
        <dbReference type="ARBA" id="ARBA00022723"/>
    </source>
</evidence>
<dbReference type="EMBL" id="JACJVP010000011">
    <property type="protein sequence ID" value="MBB6670782.1"/>
    <property type="molecule type" value="Genomic_DNA"/>
</dbReference>
<organism evidence="4 5">
    <name type="scientific">Cohnella nanjingensis</name>
    <dbReference type="NCBI Taxonomy" id="1387779"/>
    <lineage>
        <taxon>Bacteria</taxon>
        <taxon>Bacillati</taxon>
        <taxon>Bacillota</taxon>
        <taxon>Bacilli</taxon>
        <taxon>Bacillales</taxon>
        <taxon>Paenibacillaceae</taxon>
        <taxon>Cohnella</taxon>
    </lineage>
</organism>
<dbReference type="PANTHER" id="PTHR42796:SF4">
    <property type="entry name" value="FUMARYLACETOACETATE HYDROLASE DOMAIN-CONTAINING PROTEIN 2A"/>
    <property type="match status" value="1"/>
</dbReference>